<evidence type="ECO:0000313" key="2">
    <source>
        <dbReference type="Proteomes" id="UP001056120"/>
    </source>
</evidence>
<dbReference type="Proteomes" id="UP001056120">
    <property type="component" value="Linkage Group LG15"/>
</dbReference>
<sequence>MADCSDGPHCNPSDDQIKFYELSEDTIANVLNFKPSSLTIPLVNDMNLDLGESLGQEVPYDDEVPDFDISNAQKKAISSRLEKFGAVKAVDQPDWSQGEWEYFQYLLNSMQIDPNTCIEDVDSDSNGTARFFKS</sequence>
<keyword evidence="2" id="KW-1185">Reference proteome</keyword>
<reference evidence="1 2" key="2">
    <citation type="journal article" date="2022" name="Mol. Ecol. Resour.">
        <title>The genomes of chicory, endive, great burdock and yacon provide insights into Asteraceae paleo-polyploidization history and plant inulin production.</title>
        <authorList>
            <person name="Fan W."/>
            <person name="Wang S."/>
            <person name="Wang H."/>
            <person name="Wang A."/>
            <person name="Jiang F."/>
            <person name="Liu H."/>
            <person name="Zhao H."/>
            <person name="Xu D."/>
            <person name="Zhang Y."/>
        </authorList>
    </citation>
    <scope>NUCLEOTIDE SEQUENCE [LARGE SCALE GENOMIC DNA]</scope>
    <source>
        <strain evidence="2">cv. Yunnan</strain>
        <tissue evidence="1">Leaves</tissue>
    </source>
</reference>
<dbReference type="EMBL" id="CM042032">
    <property type="protein sequence ID" value="KAI3777940.1"/>
    <property type="molecule type" value="Genomic_DNA"/>
</dbReference>
<accession>A0ACB9G4E8</accession>
<reference evidence="2" key="1">
    <citation type="journal article" date="2022" name="Mol. Ecol. Resour.">
        <title>The genomes of chicory, endive, great burdock and yacon provide insights into Asteraceae palaeo-polyploidization history and plant inulin production.</title>
        <authorList>
            <person name="Fan W."/>
            <person name="Wang S."/>
            <person name="Wang H."/>
            <person name="Wang A."/>
            <person name="Jiang F."/>
            <person name="Liu H."/>
            <person name="Zhao H."/>
            <person name="Xu D."/>
            <person name="Zhang Y."/>
        </authorList>
    </citation>
    <scope>NUCLEOTIDE SEQUENCE [LARGE SCALE GENOMIC DNA]</scope>
    <source>
        <strain evidence="2">cv. Yunnan</strain>
    </source>
</reference>
<gene>
    <name evidence="1" type="ORF">L1987_47743</name>
</gene>
<organism evidence="1 2">
    <name type="scientific">Smallanthus sonchifolius</name>
    <dbReference type="NCBI Taxonomy" id="185202"/>
    <lineage>
        <taxon>Eukaryota</taxon>
        <taxon>Viridiplantae</taxon>
        <taxon>Streptophyta</taxon>
        <taxon>Embryophyta</taxon>
        <taxon>Tracheophyta</taxon>
        <taxon>Spermatophyta</taxon>
        <taxon>Magnoliopsida</taxon>
        <taxon>eudicotyledons</taxon>
        <taxon>Gunneridae</taxon>
        <taxon>Pentapetalae</taxon>
        <taxon>asterids</taxon>
        <taxon>campanulids</taxon>
        <taxon>Asterales</taxon>
        <taxon>Asteraceae</taxon>
        <taxon>Asteroideae</taxon>
        <taxon>Heliantheae alliance</taxon>
        <taxon>Millerieae</taxon>
        <taxon>Smallanthus</taxon>
    </lineage>
</organism>
<comment type="caution">
    <text evidence="1">The sequence shown here is derived from an EMBL/GenBank/DDBJ whole genome shotgun (WGS) entry which is preliminary data.</text>
</comment>
<proteinExistence type="predicted"/>
<protein>
    <submittedName>
        <fullName evidence="1">Uncharacterized protein</fullName>
    </submittedName>
</protein>
<evidence type="ECO:0000313" key="1">
    <source>
        <dbReference type="EMBL" id="KAI3777940.1"/>
    </source>
</evidence>
<name>A0ACB9G4E8_9ASTR</name>